<dbReference type="EMBL" id="CP134890">
    <property type="protein sequence ID" value="WNM21841.1"/>
    <property type="molecule type" value="Genomic_DNA"/>
</dbReference>
<dbReference type="AlphaFoldDB" id="A0AA96J7Z4"/>
<dbReference type="Gene3D" id="2.160.20.120">
    <property type="match status" value="1"/>
</dbReference>
<accession>A0AA96J7Z4</accession>
<dbReference type="RefSeq" id="WP_313321438.1">
    <property type="nucleotide sequence ID" value="NZ_CP134878.1"/>
</dbReference>
<dbReference type="Proteomes" id="UP001304515">
    <property type="component" value="Chromosome"/>
</dbReference>
<evidence type="ECO:0000313" key="5">
    <source>
        <dbReference type="EMBL" id="WNM21841.1"/>
    </source>
</evidence>
<feature type="region of interest" description="Disordered" evidence="1">
    <location>
        <begin position="219"/>
        <end position="246"/>
    </location>
</feature>
<accession>A0AA96J241</accession>
<protein>
    <submittedName>
        <fullName evidence="5">Head GIN domain-containing protein</fullName>
    </submittedName>
</protein>
<keyword evidence="2" id="KW-0732">Signal</keyword>
<dbReference type="KEGG" id="fcj:RN605_00455"/>
<gene>
    <name evidence="5" type="ORF">RN605_00455</name>
    <name evidence="4" type="ORF">RN608_07155</name>
</gene>
<dbReference type="PROSITE" id="PS51257">
    <property type="entry name" value="PROKAR_LIPOPROTEIN"/>
    <property type="match status" value="1"/>
</dbReference>
<dbReference type="EMBL" id="CP134878">
    <property type="protein sequence ID" value="WNM17788.1"/>
    <property type="molecule type" value="Genomic_DNA"/>
</dbReference>
<dbReference type="InterPro" id="IPR021255">
    <property type="entry name" value="DUF2807"/>
</dbReference>
<dbReference type="Pfam" id="PF10988">
    <property type="entry name" value="DUF2807"/>
    <property type="match status" value="1"/>
</dbReference>
<feature type="domain" description="Putative auto-transporter adhesin head GIN" evidence="3">
    <location>
        <begin position="50"/>
        <end position="230"/>
    </location>
</feature>
<feature type="region of interest" description="Disordered" evidence="1">
    <location>
        <begin position="121"/>
        <end position="147"/>
    </location>
</feature>
<reference evidence="5 6" key="1">
    <citation type="submission" date="2023-09" db="EMBL/GenBank/DDBJ databases">
        <title>Flavobacterium sp. a novel bacteria isolate from Pepper rhizosphere.</title>
        <authorList>
            <person name="Peng Y."/>
            <person name="Lee J."/>
        </authorList>
    </citation>
    <scope>NUCLEOTIDE SEQUENCE [LARGE SCALE GENOMIC DNA]</scope>
    <source>
        <strain evidence="4">PMR2A8</strain>
        <strain evidence="5 6">PMTSA4</strain>
    </source>
</reference>
<feature type="compositionally biased region" description="Polar residues" evidence="1">
    <location>
        <begin position="130"/>
        <end position="146"/>
    </location>
</feature>
<evidence type="ECO:0000313" key="6">
    <source>
        <dbReference type="Proteomes" id="UP001304515"/>
    </source>
</evidence>
<evidence type="ECO:0000256" key="1">
    <source>
        <dbReference type="SAM" id="MobiDB-lite"/>
    </source>
</evidence>
<evidence type="ECO:0000313" key="4">
    <source>
        <dbReference type="EMBL" id="WNM17788.1"/>
    </source>
</evidence>
<feature type="chain" id="PRO_5044705444" evidence="2">
    <location>
        <begin position="23"/>
        <end position="246"/>
    </location>
</feature>
<proteinExistence type="predicted"/>
<organism evidence="5 6">
    <name type="scientific">Flavobacterium capsici</name>
    <dbReference type="NCBI Taxonomy" id="3075618"/>
    <lineage>
        <taxon>Bacteria</taxon>
        <taxon>Pseudomonadati</taxon>
        <taxon>Bacteroidota</taxon>
        <taxon>Flavobacteriia</taxon>
        <taxon>Flavobacteriales</taxon>
        <taxon>Flavobacteriaceae</taxon>
        <taxon>Flavobacterium</taxon>
    </lineage>
</organism>
<feature type="signal peptide" evidence="2">
    <location>
        <begin position="1"/>
        <end position="22"/>
    </location>
</feature>
<name>A0AA96J7Z4_9FLAO</name>
<evidence type="ECO:0000259" key="3">
    <source>
        <dbReference type="Pfam" id="PF10988"/>
    </source>
</evidence>
<evidence type="ECO:0000256" key="2">
    <source>
        <dbReference type="SAM" id="SignalP"/>
    </source>
</evidence>
<sequence length="246" mass="25761">MVKFVMYCVKAISAAIIGLLVASCNGNMNLGKSINGSGKVITEERNVGSFDKVTVCCGLECEIVQAPDFKVTVEADDNLVKEIKTRVENGTLVISTDYNNYINVSSKKVIVQMPTVKSLETTSGSSLTTPNTISETNVSLKSSSGSDMDVRVESDTIFLESSSGSDQKIKGKALILYTASSSGSHIDAENLVANDVTSQSSSGSSTEVNPVLNLKAKASSGSSINYKKSPKSVSKEESSGGSVSGN</sequence>
<keyword evidence="6" id="KW-1185">Reference proteome</keyword>